<dbReference type="AlphaFoldDB" id="A0A381ZSC3"/>
<accession>A0A381ZSC3</accession>
<sequence length="69" mass="7243">MTDPVFIDPFRVGLAHVNAPEIPEKAKAVFKNLCADKVISTEIGPALAIHAGPGALVIAVQNLYDGFNG</sequence>
<evidence type="ECO:0000313" key="1">
    <source>
        <dbReference type="EMBL" id="SVA92099.1"/>
    </source>
</evidence>
<name>A0A381ZSC3_9ZZZZ</name>
<dbReference type="InterPro" id="IPR043168">
    <property type="entry name" value="DegV_C"/>
</dbReference>
<protein>
    <submittedName>
        <fullName evidence="1">Uncharacterized protein</fullName>
    </submittedName>
</protein>
<proteinExistence type="predicted"/>
<gene>
    <name evidence="1" type="ORF">METZ01_LOCUS144953</name>
</gene>
<reference evidence="1" key="1">
    <citation type="submission" date="2018-05" db="EMBL/GenBank/DDBJ databases">
        <authorList>
            <person name="Lanie J.A."/>
            <person name="Ng W.-L."/>
            <person name="Kazmierczak K.M."/>
            <person name="Andrzejewski T.M."/>
            <person name="Davidsen T.M."/>
            <person name="Wayne K.J."/>
            <person name="Tettelin H."/>
            <person name="Glass J.I."/>
            <person name="Rusch D."/>
            <person name="Podicherti R."/>
            <person name="Tsui H.-C.T."/>
            <person name="Winkler M.E."/>
        </authorList>
    </citation>
    <scope>NUCLEOTIDE SEQUENCE</scope>
</reference>
<dbReference type="Gene3D" id="3.30.1180.10">
    <property type="match status" value="1"/>
</dbReference>
<dbReference type="EMBL" id="UINC01022455">
    <property type="protein sequence ID" value="SVA92099.1"/>
    <property type="molecule type" value="Genomic_DNA"/>
</dbReference>
<organism evidence="1">
    <name type="scientific">marine metagenome</name>
    <dbReference type="NCBI Taxonomy" id="408172"/>
    <lineage>
        <taxon>unclassified sequences</taxon>
        <taxon>metagenomes</taxon>
        <taxon>ecological metagenomes</taxon>
    </lineage>
</organism>
<dbReference type="SUPFAM" id="SSF82549">
    <property type="entry name" value="DAK1/DegV-like"/>
    <property type="match status" value="1"/>
</dbReference>